<protein>
    <submittedName>
        <fullName evidence="1">Uncharacterized protein</fullName>
    </submittedName>
</protein>
<name>A0A251SSC2_HELAN</name>
<dbReference type="EMBL" id="CM007902">
    <property type="protein sequence ID" value="OTG01624.1"/>
    <property type="molecule type" value="Genomic_DNA"/>
</dbReference>
<evidence type="ECO:0000313" key="1">
    <source>
        <dbReference type="EMBL" id="OTG01624.1"/>
    </source>
</evidence>
<proteinExistence type="predicted"/>
<organism evidence="1 2">
    <name type="scientific">Helianthus annuus</name>
    <name type="common">Common sunflower</name>
    <dbReference type="NCBI Taxonomy" id="4232"/>
    <lineage>
        <taxon>Eukaryota</taxon>
        <taxon>Viridiplantae</taxon>
        <taxon>Streptophyta</taxon>
        <taxon>Embryophyta</taxon>
        <taxon>Tracheophyta</taxon>
        <taxon>Spermatophyta</taxon>
        <taxon>Magnoliopsida</taxon>
        <taxon>eudicotyledons</taxon>
        <taxon>Gunneridae</taxon>
        <taxon>Pentapetalae</taxon>
        <taxon>asterids</taxon>
        <taxon>campanulids</taxon>
        <taxon>Asterales</taxon>
        <taxon>Asteraceae</taxon>
        <taxon>Asteroideae</taxon>
        <taxon>Heliantheae alliance</taxon>
        <taxon>Heliantheae</taxon>
        <taxon>Helianthus</taxon>
    </lineage>
</organism>
<dbReference type="InParanoid" id="A0A251SSC2"/>
<dbReference type="AlphaFoldDB" id="A0A251SSC2"/>
<gene>
    <name evidence="1" type="ORF">HannXRQ_Chr13g0404051</name>
</gene>
<reference evidence="2" key="1">
    <citation type="journal article" date="2017" name="Nature">
        <title>The sunflower genome provides insights into oil metabolism, flowering and Asterid evolution.</title>
        <authorList>
            <person name="Badouin H."/>
            <person name="Gouzy J."/>
            <person name="Grassa C.J."/>
            <person name="Murat F."/>
            <person name="Staton S.E."/>
            <person name="Cottret L."/>
            <person name="Lelandais-Briere C."/>
            <person name="Owens G.L."/>
            <person name="Carrere S."/>
            <person name="Mayjonade B."/>
            <person name="Legrand L."/>
            <person name="Gill N."/>
            <person name="Kane N.C."/>
            <person name="Bowers J.E."/>
            <person name="Hubner S."/>
            <person name="Bellec A."/>
            <person name="Berard A."/>
            <person name="Berges H."/>
            <person name="Blanchet N."/>
            <person name="Boniface M.C."/>
            <person name="Brunel D."/>
            <person name="Catrice O."/>
            <person name="Chaidir N."/>
            <person name="Claudel C."/>
            <person name="Donnadieu C."/>
            <person name="Faraut T."/>
            <person name="Fievet G."/>
            <person name="Helmstetter N."/>
            <person name="King M."/>
            <person name="Knapp S.J."/>
            <person name="Lai Z."/>
            <person name="Le Paslier M.C."/>
            <person name="Lippi Y."/>
            <person name="Lorenzon L."/>
            <person name="Mandel J.R."/>
            <person name="Marage G."/>
            <person name="Marchand G."/>
            <person name="Marquand E."/>
            <person name="Bret-Mestries E."/>
            <person name="Morien E."/>
            <person name="Nambeesan S."/>
            <person name="Nguyen T."/>
            <person name="Pegot-Espagnet P."/>
            <person name="Pouilly N."/>
            <person name="Raftis F."/>
            <person name="Sallet E."/>
            <person name="Schiex T."/>
            <person name="Thomas J."/>
            <person name="Vandecasteele C."/>
            <person name="Vares D."/>
            <person name="Vear F."/>
            <person name="Vautrin S."/>
            <person name="Crespi M."/>
            <person name="Mangin B."/>
            <person name="Burke J.M."/>
            <person name="Salse J."/>
            <person name="Munos S."/>
            <person name="Vincourt P."/>
            <person name="Rieseberg L.H."/>
            <person name="Langlade N.B."/>
        </authorList>
    </citation>
    <scope>NUCLEOTIDE SEQUENCE [LARGE SCALE GENOMIC DNA]</scope>
    <source>
        <strain evidence="2">cv. SF193</strain>
    </source>
</reference>
<dbReference type="Proteomes" id="UP000215914">
    <property type="component" value="Chromosome 13"/>
</dbReference>
<sequence>MVIMMYLVPKEANDQPKELAIAEWDTGTDAGPLVTRPRHIRFESLHKEGRNYAWQHWVNGGRNRGN</sequence>
<evidence type="ECO:0000313" key="2">
    <source>
        <dbReference type="Proteomes" id="UP000215914"/>
    </source>
</evidence>
<accession>A0A251SSC2</accession>
<keyword evidence="2" id="KW-1185">Reference proteome</keyword>